<dbReference type="InterPro" id="IPR023380">
    <property type="entry name" value="DsbB-like_sf"/>
</dbReference>
<reference evidence="14" key="1">
    <citation type="submission" date="2016-10" db="EMBL/GenBank/DDBJ databases">
        <authorList>
            <person name="Varghese N."/>
            <person name="Submissions S."/>
        </authorList>
    </citation>
    <scope>NUCLEOTIDE SEQUENCE [LARGE SCALE GENOMIC DNA]</scope>
    <source>
        <strain evidence="14">CGMCC 1.8895</strain>
    </source>
</reference>
<proteinExistence type="inferred from homology"/>
<organism evidence="13 14">
    <name type="scientific">Lacicoccus qingdaonensis</name>
    <dbReference type="NCBI Taxonomy" id="576118"/>
    <lineage>
        <taxon>Bacteria</taxon>
        <taxon>Bacillati</taxon>
        <taxon>Bacillota</taxon>
        <taxon>Bacilli</taxon>
        <taxon>Bacillales</taxon>
        <taxon>Salinicoccaceae</taxon>
        <taxon>Lacicoccus</taxon>
    </lineage>
</organism>
<sequence>MKNNKLFMQLIFLISLIATLGSLYFSEIRMYLPCEMCWYQRIIMYPLVIISLIGLVKEDINSRIYVRVFSGAGILFAIYHYSMQKLTFVADSLPACTGVDCTVQYINWFGFITIPLLSLIAFILIFTLSLFIKK</sequence>
<dbReference type="SUPFAM" id="SSF158442">
    <property type="entry name" value="DsbB-like"/>
    <property type="match status" value="1"/>
</dbReference>
<protein>
    <submittedName>
        <fullName evidence="13">Disulfide bond formation protein DsbB</fullName>
    </submittedName>
</protein>
<evidence type="ECO:0000256" key="7">
    <source>
        <dbReference type="ARBA" id="ARBA00023002"/>
    </source>
</evidence>
<comment type="subcellular location">
    <subcellularLocation>
        <location evidence="1">Membrane</location>
        <topology evidence="1">Multi-pass membrane protein</topology>
    </subcellularLocation>
</comment>
<keyword evidence="6 12" id="KW-1133">Transmembrane helix</keyword>
<dbReference type="InterPro" id="IPR003752">
    <property type="entry name" value="DiS_bond_form_DsbB/BdbC"/>
</dbReference>
<feature type="transmembrane region" description="Helical" evidence="12">
    <location>
        <begin position="108"/>
        <end position="132"/>
    </location>
</feature>
<dbReference type="AlphaFoldDB" id="A0A1G9HTC4"/>
<keyword evidence="8 12" id="KW-0472">Membrane</keyword>
<evidence type="ECO:0000256" key="4">
    <source>
        <dbReference type="ARBA" id="ARBA00022692"/>
    </source>
</evidence>
<dbReference type="GO" id="GO:0016020">
    <property type="term" value="C:membrane"/>
    <property type="evidence" value="ECO:0007669"/>
    <property type="project" value="UniProtKB-SubCell"/>
</dbReference>
<keyword evidence="4 12" id="KW-0812">Transmembrane</keyword>
<feature type="transmembrane region" description="Helical" evidence="12">
    <location>
        <begin position="64"/>
        <end position="82"/>
    </location>
</feature>
<comment type="similarity">
    <text evidence="2">Belongs to the DsbB family. BdbC subfamily.</text>
</comment>
<accession>A0A1G9HTC4</accession>
<evidence type="ECO:0000256" key="10">
    <source>
        <dbReference type="ARBA" id="ARBA00023186"/>
    </source>
</evidence>
<dbReference type="Pfam" id="PF02600">
    <property type="entry name" value="DsbB"/>
    <property type="match status" value="1"/>
</dbReference>
<evidence type="ECO:0000256" key="6">
    <source>
        <dbReference type="ARBA" id="ARBA00022989"/>
    </source>
</evidence>
<dbReference type="STRING" id="576118.SAMN05216216_12626"/>
<keyword evidence="5" id="KW-0249">Electron transport</keyword>
<dbReference type="PANTHER" id="PTHR43469:SF1">
    <property type="entry name" value="SPBETA PROPHAGE-DERIVED DISULFIDE BOND FORMATION PROTEIN B"/>
    <property type="match status" value="1"/>
</dbReference>
<dbReference type="OrthoDB" id="158402at2"/>
<evidence type="ECO:0000256" key="11">
    <source>
        <dbReference type="ARBA" id="ARBA00023284"/>
    </source>
</evidence>
<evidence type="ECO:0000256" key="5">
    <source>
        <dbReference type="ARBA" id="ARBA00022982"/>
    </source>
</evidence>
<dbReference type="InterPro" id="IPR012187">
    <property type="entry name" value="Disulphide_bond_form_BdbC"/>
</dbReference>
<dbReference type="NCBIfam" id="NF002849">
    <property type="entry name" value="PRK03113.1"/>
    <property type="match status" value="1"/>
</dbReference>
<dbReference type="Proteomes" id="UP000199008">
    <property type="component" value="Unassembled WGS sequence"/>
</dbReference>
<dbReference type="PANTHER" id="PTHR43469">
    <property type="entry name" value="DISULFIDE FORMATION PROTEIN-RELATED"/>
    <property type="match status" value="1"/>
</dbReference>
<keyword evidence="10" id="KW-0143">Chaperone</keyword>
<evidence type="ECO:0000313" key="14">
    <source>
        <dbReference type="Proteomes" id="UP000199008"/>
    </source>
</evidence>
<evidence type="ECO:0000313" key="13">
    <source>
        <dbReference type="EMBL" id="SDL16066.1"/>
    </source>
</evidence>
<keyword evidence="14" id="KW-1185">Reference proteome</keyword>
<keyword evidence="7" id="KW-0560">Oxidoreductase</keyword>
<dbReference type="Gene3D" id="1.20.1550.10">
    <property type="entry name" value="DsbB-like"/>
    <property type="match status" value="1"/>
</dbReference>
<dbReference type="EMBL" id="FNFY01000026">
    <property type="protein sequence ID" value="SDL16066.1"/>
    <property type="molecule type" value="Genomic_DNA"/>
</dbReference>
<name>A0A1G9HTC4_9BACL</name>
<gene>
    <name evidence="13" type="ORF">SAMN05216216_12626</name>
</gene>
<dbReference type="RefSeq" id="WP_092987600.1">
    <property type="nucleotide sequence ID" value="NZ_FNFY01000026.1"/>
</dbReference>
<evidence type="ECO:0000256" key="12">
    <source>
        <dbReference type="SAM" id="Phobius"/>
    </source>
</evidence>
<dbReference type="PIRSF" id="PIRSF036659">
    <property type="entry name" value="BdbC"/>
    <property type="match status" value="1"/>
</dbReference>
<feature type="transmembrane region" description="Helical" evidence="12">
    <location>
        <begin position="38"/>
        <end position="57"/>
    </location>
</feature>
<evidence type="ECO:0000256" key="3">
    <source>
        <dbReference type="ARBA" id="ARBA00022448"/>
    </source>
</evidence>
<dbReference type="GO" id="GO:0006457">
    <property type="term" value="P:protein folding"/>
    <property type="evidence" value="ECO:0007669"/>
    <property type="project" value="InterPro"/>
</dbReference>
<keyword evidence="3" id="KW-0813">Transport</keyword>
<dbReference type="GO" id="GO:0015035">
    <property type="term" value="F:protein-disulfide reductase activity"/>
    <property type="evidence" value="ECO:0007669"/>
    <property type="project" value="InterPro"/>
</dbReference>
<evidence type="ECO:0000256" key="1">
    <source>
        <dbReference type="ARBA" id="ARBA00004141"/>
    </source>
</evidence>
<keyword evidence="11" id="KW-0676">Redox-active center</keyword>
<feature type="transmembrane region" description="Helical" evidence="12">
    <location>
        <begin position="7"/>
        <end position="26"/>
    </location>
</feature>
<evidence type="ECO:0000256" key="8">
    <source>
        <dbReference type="ARBA" id="ARBA00023136"/>
    </source>
</evidence>
<evidence type="ECO:0000256" key="2">
    <source>
        <dbReference type="ARBA" id="ARBA00007602"/>
    </source>
</evidence>
<keyword evidence="9" id="KW-1015">Disulfide bond</keyword>
<evidence type="ECO:0000256" key="9">
    <source>
        <dbReference type="ARBA" id="ARBA00023157"/>
    </source>
</evidence>